<dbReference type="Proteomes" id="UP000647424">
    <property type="component" value="Unassembled WGS sequence"/>
</dbReference>
<keyword evidence="3" id="KW-1185">Reference proteome</keyword>
<evidence type="ECO:0000313" key="2">
    <source>
        <dbReference type="EMBL" id="MBD8048935.1"/>
    </source>
</evidence>
<dbReference type="PIRSF" id="PIRSF028687">
    <property type="entry name" value="UCP028687"/>
    <property type="match status" value="1"/>
</dbReference>
<dbReference type="Pfam" id="PF02169">
    <property type="entry name" value="LPP20"/>
    <property type="match status" value="1"/>
</dbReference>
<evidence type="ECO:0000313" key="3">
    <source>
        <dbReference type="Proteomes" id="UP000647424"/>
    </source>
</evidence>
<comment type="caution">
    <text evidence="2">The sequence shown here is derived from an EMBL/GenBank/DDBJ whole genome shotgun (WGS) entry which is preliminary data.</text>
</comment>
<protein>
    <submittedName>
        <fullName evidence="2">LPP20 family lipoprotein</fullName>
    </submittedName>
</protein>
<evidence type="ECO:0000259" key="1">
    <source>
        <dbReference type="Pfam" id="PF02169"/>
    </source>
</evidence>
<organism evidence="2 3">
    <name type="scientific">Limnohabitans radicicola</name>
    <dbReference type="NCBI Taxonomy" id="2771427"/>
    <lineage>
        <taxon>Bacteria</taxon>
        <taxon>Pseudomonadati</taxon>
        <taxon>Pseudomonadota</taxon>
        <taxon>Betaproteobacteria</taxon>
        <taxon>Burkholderiales</taxon>
        <taxon>Comamonadaceae</taxon>
        <taxon>Limnohabitans</taxon>
    </lineage>
</organism>
<dbReference type="AlphaFoldDB" id="A0A927IKB3"/>
<feature type="domain" description="Lipoprotein LPP20-like" evidence="1">
    <location>
        <begin position="63"/>
        <end position="141"/>
    </location>
</feature>
<dbReference type="InterPro" id="IPR007293">
    <property type="entry name" value="FlgP"/>
</dbReference>
<gene>
    <name evidence="2" type="ORF">IC609_00140</name>
</gene>
<accession>A0A927IKB3</accession>
<reference evidence="2" key="1">
    <citation type="submission" date="2020-09" db="EMBL/GenBank/DDBJ databases">
        <title>Genome seq and assembly of Limnohabitants sp.</title>
        <authorList>
            <person name="Chhetri G."/>
        </authorList>
    </citation>
    <scope>NUCLEOTIDE SEQUENCE</scope>
    <source>
        <strain evidence="2">JUR4</strain>
    </source>
</reference>
<dbReference type="RefSeq" id="WP_191817446.1">
    <property type="nucleotide sequence ID" value="NZ_JACYFT010000001.1"/>
</dbReference>
<dbReference type="EMBL" id="JACYFT010000001">
    <property type="protein sequence ID" value="MBD8048935.1"/>
    <property type="molecule type" value="Genomic_DNA"/>
</dbReference>
<keyword evidence="2" id="KW-0449">Lipoprotein</keyword>
<dbReference type="PROSITE" id="PS51257">
    <property type="entry name" value="PROKAR_LIPOPROTEIN"/>
    <property type="match status" value="1"/>
</dbReference>
<sequence>MIPQKMTIALLGLMLAGCQSIPLFPVQGDASGAEGTKPNMITPLVEKRETIMATGYAVISIQNHKNPSQQRLLAIRASKLDAYRALTEQVYGQHLDATTTVADMTIMSDTFRAKVEGVIYGAVLVSITPVGDDTYETTLSLDTSVVRDLRLLYLSQLAARRK</sequence>
<dbReference type="InterPro" id="IPR024952">
    <property type="entry name" value="LPP20-like_dom"/>
</dbReference>
<proteinExistence type="predicted"/>
<name>A0A927IKB3_9BURK</name>